<reference evidence="2" key="1">
    <citation type="submission" date="2022-11" db="UniProtKB">
        <authorList>
            <consortium name="WormBaseParasite"/>
        </authorList>
    </citation>
    <scope>IDENTIFICATION</scope>
</reference>
<accession>A0A914RIK7</accession>
<organism evidence="1 2">
    <name type="scientific">Parascaris equorum</name>
    <name type="common">Equine roundworm</name>
    <dbReference type="NCBI Taxonomy" id="6256"/>
    <lineage>
        <taxon>Eukaryota</taxon>
        <taxon>Metazoa</taxon>
        <taxon>Ecdysozoa</taxon>
        <taxon>Nematoda</taxon>
        <taxon>Chromadorea</taxon>
        <taxon>Rhabditida</taxon>
        <taxon>Spirurina</taxon>
        <taxon>Ascaridomorpha</taxon>
        <taxon>Ascaridoidea</taxon>
        <taxon>Ascarididae</taxon>
        <taxon>Parascaris</taxon>
    </lineage>
</organism>
<evidence type="ECO:0000313" key="2">
    <source>
        <dbReference type="WBParaSite" id="PEQ_0000634301-mRNA-1"/>
    </source>
</evidence>
<dbReference type="AlphaFoldDB" id="A0A914RIK7"/>
<protein>
    <submittedName>
        <fullName evidence="2">Uncharacterized protein</fullName>
    </submittedName>
</protein>
<keyword evidence="1" id="KW-1185">Reference proteome</keyword>
<evidence type="ECO:0000313" key="1">
    <source>
        <dbReference type="Proteomes" id="UP000887564"/>
    </source>
</evidence>
<sequence>MFQFITNDGRQRRALDSSLRSIFYCTSYARQHLTLVIKLSTTTNNVRLDSSQM</sequence>
<dbReference type="Proteomes" id="UP000887564">
    <property type="component" value="Unplaced"/>
</dbReference>
<name>A0A914RIK7_PAREQ</name>
<proteinExistence type="predicted"/>
<dbReference type="WBParaSite" id="PEQ_0000634301-mRNA-1">
    <property type="protein sequence ID" value="PEQ_0000634301-mRNA-1"/>
    <property type="gene ID" value="PEQ_0000634301"/>
</dbReference>